<dbReference type="OrthoDB" id="9911597at2"/>
<dbReference type="RefSeq" id="WP_136916601.1">
    <property type="nucleotide sequence ID" value="NZ_CP039371.1"/>
</dbReference>
<organism evidence="1 2">
    <name type="scientific">Pseudomonas putida</name>
    <name type="common">Arthrobacter siderocapsulatus</name>
    <dbReference type="NCBI Taxonomy" id="303"/>
    <lineage>
        <taxon>Bacteria</taxon>
        <taxon>Pseudomonadati</taxon>
        <taxon>Pseudomonadota</taxon>
        <taxon>Gammaproteobacteria</taxon>
        <taxon>Pseudomonadales</taxon>
        <taxon>Pseudomonadaceae</taxon>
        <taxon>Pseudomonas</taxon>
    </lineage>
</organism>
<proteinExistence type="predicted"/>
<accession>A0A4D6XGA1</accession>
<evidence type="ECO:0000313" key="1">
    <source>
        <dbReference type="EMBL" id="QCI14607.1"/>
    </source>
</evidence>
<evidence type="ECO:0000313" key="2">
    <source>
        <dbReference type="Proteomes" id="UP000298551"/>
    </source>
</evidence>
<dbReference type="AlphaFoldDB" id="A0A4D6XGA1"/>
<protein>
    <submittedName>
        <fullName evidence="1">Uncharacterized protein</fullName>
    </submittedName>
</protein>
<name>A0A4D6XGA1_PSEPU</name>
<reference evidence="2" key="1">
    <citation type="submission" date="2019-04" db="EMBL/GenBank/DDBJ databases">
        <title>Genome sequence of Pseudomonas putida 1290, an auxin catabolizing strain.</title>
        <authorList>
            <person name="Laird T.S."/>
            <person name="Leveau J.H.J."/>
        </authorList>
    </citation>
    <scope>NUCLEOTIDE SEQUENCE [LARGE SCALE GENOMIC DNA]</scope>
    <source>
        <strain evidence="2">1290</strain>
    </source>
</reference>
<dbReference type="EMBL" id="CP039371">
    <property type="protein sequence ID" value="QCI14607.1"/>
    <property type="molecule type" value="Genomic_DNA"/>
</dbReference>
<sequence>MSSNQIQSFVDGQMDATVTWQGASEILKMNQSVFVSDQGNSVSIQGWALFHEDHAYFVVDIWLPKDQLNLPKHELGQGESAPAGAYLGSTKIPRSGYAKNGQIHDVEWDPASGLFKASFEFVVDTDQPDETKVSGSVVVNNLNDSLA</sequence>
<dbReference type="Proteomes" id="UP000298551">
    <property type="component" value="Chromosome"/>
</dbReference>
<gene>
    <name evidence="1" type="ORF">E6B08_26055</name>
</gene>